<evidence type="ECO:0000313" key="3">
    <source>
        <dbReference type="Proteomes" id="UP000825935"/>
    </source>
</evidence>
<gene>
    <name evidence="2" type="ORF">KP509_31G021000</name>
</gene>
<accession>A0A8T2QW80</accession>
<organism evidence="2 3">
    <name type="scientific">Ceratopteris richardii</name>
    <name type="common">Triangle waterfern</name>
    <dbReference type="NCBI Taxonomy" id="49495"/>
    <lineage>
        <taxon>Eukaryota</taxon>
        <taxon>Viridiplantae</taxon>
        <taxon>Streptophyta</taxon>
        <taxon>Embryophyta</taxon>
        <taxon>Tracheophyta</taxon>
        <taxon>Polypodiopsida</taxon>
        <taxon>Polypodiidae</taxon>
        <taxon>Polypodiales</taxon>
        <taxon>Pteridineae</taxon>
        <taxon>Pteridaceae</taxon>
        <taxon>Parkerioideae</taxon>
        <taxon>Ceratopteris</taxon>
    </lineage>
</organism>
<evidence type="ECO:0000313" key="2">
    <source>
        <dbReference type="EMBL" id="KAH7288299.1"/>
    </source>
</evidence>
<sequence length="130" mass="14029">MRLGACVQAACSSLEGYTVPTPDPLQPFLHRNSNDKLAKLMTGMYGVPCNSAILRVSEDGTILNPDICRSRKTSVLDVLQTSRDDRAGCGIFSTRTGARLSRGYTVRSPLNSSRSVQEKTSKPIAPAPKC</sequence>
<name>A0A8T2QW80_CERRI</name>
<proteinExistence type="predicted"/>
<protein>
    <submittedName>
        <fullName evidence="2">Uncharacterized protein</fullName>
    </submittedName>
</protein>
<comment type="caution">
    <text evidence="2">The sequence shown here is derived from an EMBL/GenBank/DDBJ whole genome shotgun (WGS) entry which is preliminary data.</text>
</comment>
<dbReference type="Proteomes" id="UP000825935">
    <property type="component" value="Chromosome 31"/>
</dbReference>
<dbReference type="AlphaFoldDB" id="A0A8T2QW80"/>
<reference evidence="2" key="1">
    <citation type="submission" date="2021-08" db="EMBL/GenBank/DDBJ databases">
        <title>WGS assembly of Ceratopteris richardii.</title>
        <authorList>
            <person name="Marchant D.B."/>
            <person name="Chen G."/>
            <person name="Jenkins J."/>
            <person name="Shu S."/>
            <person name="Leebens-Mack J."/>
            <person name="Grimwood J."/>
            <person name="Schmutz J."/>
            <person name="Soltis P."/>
            <person name="Soltis D."/>
            <person name="Chen Z.-H."/>
        </authorList>
    </citation>
    <scope>NUCLEOTIDE SEQUENCE</scope>
    <source>
        <strain evidence="2">Whitten #5841</strain>
        <tissue evidence="2">Leaf</tissue>
    </source>
</reference>
<dbReference type="EMBL" id="CM035436">
    <property type="protein sequence ID" value="KAH7288299.1"/>
    <property type="molecule type" value="Genomic_DNA"/>
</dbReference>
<feature type="region of interest" description="Disordered" evidence="1">
    <location>
        <begin position="103"/>
        <end position="130"/>
    </location>
</feature>
<evidence type="ECO:0000256" key="1">
    <source>
        <dbReference type="SAM" id="MobiDB-lite"/>
    </source>
</evidence>
<keyword evidence="3" id="KW-1185">Reference proteome</keyword>